<evidence type="ECO:0000313" key="3">
    <source>
        <dbReference type="Proteomes" id="UP000316142"/>
    </source>
</evidence>
<accession>A0ABY2Z9P8</accession>
<feature type="region of interest" description="Disordered" evidence="1">
    <location>
        <begin position="71"/>
        <end position="98"/>
    </location>
</feature>
<gene>
    <name evidence="2" type="ORF">FJW00_08905</name>
</gene>
<evidence type="ECO:0000256" key="1">
    <source>
        <dbReference type="SAM" id="MobiDB-lite"/>
    </source>
</evidence>
<sequence length="98" mass="10646">MYRSEDEKLTDVMIGEAVLTLLKSDKPVSSNALIAQLEVMAAAANDDAAKVSIIRKAIIEVRNGMVAARKRVKGDVTERENTAHRMNSDGPPDGSKKH</sequence>
<reference evidence="2 3" key="1">
    <citation type="submission" date="2019-06" db="EMBL/GenBank/DDBJ databases">
        <title>Taxogenomics and systematics of the genus Pantoea.</title>
        <authorList>
            <person name="Tambong J.T."/>
        </authorList>
    </citation>
    <scope>NUCLEOTIDE SEQUENCE [LARGE SCALE GENOMIC DNA]</scope>
    <source>
        <strain evidence="2 3">LMG 2558</strain>
    </source>
</reference>
<dbReference type="Proteomes" id="UP000316142">
    <property type="component" value="Unassembled WGS sequence"/>
</dbReference>
<name>A0ABY2Z9P8_9GAMM</name>
<organism evidence="2 3">
    <name type="scientific">Pantoea anthophila</name>
    <dbReference type="NCBI Taxonomy" id="470931"/>
    <lineage>
        <taxon>Bacteria</taxon>
        <taxon>Pseudomonadati</taxon>
        <taxon>Pseudomonadota</taxon>
        <taxon>Gammaproteobacteria</taxon>
        <taxon>Enterobacterales</taxon>
        <taxon>Erwiniaceae</taxon>
        <taxon>Pantoea</taxon>
    </lineage>
</organism>
<dbReference type="RefSeq" id="WP_009092771.1">
    <property type="nucleotide sequence ID" value="NZ_CP122311.1"/>
</dbReference>
<proteinExistence type="predicted"/>
<feature type="compositionally biased region" description="Basic and acidic residues" evidence="1">
    <location>
        <begin position="73"/>
        <end position="87"/>
    </location>
</feature>
<protein>
    <submittedName>
        <fullName evidence="2">Uncharacterized protein</fullName>
    </submittedName>
</protein>
<dbReference type="EMBL" id="VHIZ01000037">
    <property type="protein sequence ID" value="TPV29051.1"/>
    <property type="molecule type" value="Genomic_DNA"/>
</dbReference>
<keyword evidence="3" id="KW-1185">Reference proteome</keyword>
<evidence type="ECO:0000313" key="2">
    <source>
        <dbReference type="EMBL" id="TPV29051.1"/>
    </source>
</evidence>
<comment type="caution">
    <text evidence="2">The sequence shown here is derived from an EMBL/GenBank/DDBJ whole genome shotgun (WGS) entry which is preliminary data.</text>
</comment>